<evidence type="ECO:0000256" key="1">
    <source>
        <dbReference type="ARBA" id="ARBA00023125"/>
    </source>
</evidence>
<dbReference type="RefSeq" id="WP_043679047.1">
    <property type="nucleotide sequence ID" value="NZ_HG916765.1"/>
</dbReference>
<dbReference type="STRING" id="1437824.BN940_00731"/>
<dbReference type="PROSITE" id="PS50977">
    <property type="entry name" value="HTH_TETR_2"/>
    <property type="match status" value="1"/>
</dbReference>
<evidence type="ECO:0000259" key="3">
    <source>
        <dbReference type="PROSITE" id="PS50977"/>
    </source>
</evidence>
<keyword evidence="1 2" id="KW-0238">DNA-binding</keyword>
<protein>
    <submittedName>
        <fullName evidence="4">Transcriptional regulator, TetR family</fullName>
    </submittedName>
</protein>
<gene>
    <name evidence="4" type="ORF">BN940_00731</name>
</gene>
<dbReference type="Pfam" id="PF17938">
    <property type="entry name" value="TetR_C_29"/>
    <property type="match status" value="1"/>
</dbReference>
<dbReference type="KEGG" id="cdn:BN940_00731"/>
<dbReference type="GO" id="GO:0003677">
    <property type="term" value="F:DNA binding"/>
    <property type="evidence" value="ECO:0007669"/>
    <property type="project" value="UniProtKB-UniRule"/>
</dbReference>
<accession>W8X036</accession>
<dbReference type="PRINTS" id="PR00455">
    <property type="entry name" value="HTHTETR"/>
</dbReference>
<dbReference type="OrthoDB" id="2356263at2"/>
<dbReference type="eggNOG" id="COG1309">
    <property type="taxonomic scope" value="Bacteria"/>
</dbReference>
<dbReference type="PANTHER" id="PTHR30328:SF54">
    <property type="entry name" value="HTH-TYPE TRANSCRIPTIONAL REPRESSOR SCO4008"/>
    <property type="match status" value="1"/>
</dbReference>
<dbReference type="Gene3D" id="1.10.357.10">
    <property type="entry name" value="Tetracycline Repressor, domain 2"/>
    <property type="match status" value="1"/>
</dbReference>
<dbReference type="InterPro" id="IPR050109">
    <property type="entry name" value="HTH-type_TetR-like_transc_reg"/>
</dbReference>
<dbReference type="PATRIC" id="fig|1437824.5.peg.148"/>
<dbReference type="Pfam" id="PF00440">
    <property type="entry name" value="TetR_N"/>
    <property type="match status" value="1"/>
</dbReference>
<dbReference type="SUPFAM" id="SSF46689">
    <property type="entry name" value="Homeodomain-like"/>
    <property type="match status" value="1"/>
</dbReference>
<dbReference type="InterPro" id="IPR036271">
    <property type="entry name" value="Tet_transcr_reg_TetR-rel_C_sf"/>
</dbReference>
<evidence type="ECO:0000313" key="4">
    <source>
        <dbReference type="EMBL" id="CDM22627.1"/>
    </source>
</evidence>
<dbReference type="Proteomes" id="UP000019805">
    <property type="component" value="Chromosome"/>
</dbReference>
<dbReference type="InterPro" id="IPR009057">
    <property type="entry name" value="Homeodomain-like_sf"/>
</dbReference>
<sequence length="213" mass="24215">MTPTPRPRGRGNDPAATRQNILEVAIREFAKKGLAGARIDEIAAQTSTSKRMIYYYFRSKQGLYLAVLEKSYRDIRHIEETLHLESLPPIEAVRTLVGFTFDYQAANPNFVRLVMNENMQNGRYLAQSASIKDLNIPAIDGIREIYARGCAQGLFRPGLDPIDLHASISALCFFNVSNQHTFSLIFKRDIMAPEAYAQRRQNVIDMILRYMLA</sequence>
<dbReference type="InterPro" id="IPR041474">
    <property type="entry name" value="NicS_C"/>
</dbReference>
<dbReference type="EMBL" id="HG916765">
    <property type="protein sequence ID" value="CDM22627.1"/>
    <property type="molecule type" value="Genomic_DNA"/>
</dbReference>
<organism evidence="4 5">
    <name type="scientific">Castellaniella defragrans (strain DSM 12143 / CCUG 39792 / 65Phen)</name>
    <name type="common">Alcaligenes defragrans</name>
    <dbReference type="NCBI Taxonomy" id="1437824"/>
    <lineage>
        <taxon>Bacteria</taxon>
        <taxon>Pseudomonadati</taxon>
        <taxon>Pseudomonadota</taxon>
        <taxon>Betaproteobacteria</taxon>
        <taxon>Burkholderiales</taxon>
        <taxon>Alcaligenaceae</taxon>
        <taxon>Castellaniella</taxon>
    </lineage>
</organism>
<keyword evidence="5" id="KW-1185">Reference proteome</keyword>
<evidence type="ECO:0000313" key="5">
    <source>
        <dbReference type="Proteomes" id="UP000019805"/>
    </source>
</evidence>
<reference evidence="4 5" key="1">
    <citation type="journal article" date="2014" name="BMC Microbiol.">
        <title>The oxygen-independent metabolism of cyclic monoterpenes in Castellaniella defragrans 65Phen.</title>
        <authorList>
            <person name="Petasch J."/>
            <person name="Disch E.M."/>
            <person name="Markert S."/>
            <person name="Becher D."/>
            <person name="Schweder T."/>
            <person name="Huttel B."/>
            <person name="Reinhardt R."/>
            <person name="Harder J."/>
        </authorList>
    </citation>
    <scope>NUCLEOTIDE SEQUENCE [LARGE SCALE GENOMIC DNA]</scope>
    <source>
        <strain evidence="4">65Phen</strain>
    </source>
</reference>
<dbReference type="InterPro" id="IPR001647">
    <property type="entry name" value="HTH_TetR"/>
</dbReference>
<feature type="DNA-binding region" description="H-T-H motif" evidence="2">
    <location>
        <begin position="38"/>
        <end position="57"/>
    </location>
</feature>
<dbReference type="HOGENOM" id="CLU_069356_1_2_4"/>
<name>W8X036_CASD6</name>
<dbReference type="SUPFAM" id="SSF48498">
    <property type="entry name" value="Tetracyclin repressor-like, C-terminal domain"/>
    <property type="match status" value="1"/>
</dbReference>
<feature type="domain" description="HTH tetR-type" evidence="3">
    <location>
        <begin position="15"/>
        <end position="75"/>
    </location>
</feature>
<dbReference type="AlphaFoldDB" id="W8X036"/>
<proteinExistence type="predicted"/>
<dbReference type="PANTHER" id="PTHR30328">
    <property type="entry name" value="TRANSCRIPTIONAL REPRESSOR"/>
    <property type="match status" value="1"/>
</dbReference>
<evidence type="ECO:0000256" key="2">
    <source>
        <dbReference type="PROSITE-ProRule" id="PRU00335"/>
    </source>
</evidence>